<dbReference type="RefSeq" id="WP_214113528.1">
    <property type="nucleotide sequence ID" value="NZ_JAHCTB010000004.1"/>
</dbReference>
<reference evidence="1 2" key="1">
    <citation type="submission" date="2021-05" db="EMBL/GenBank/DDBJ databases">
        <title>Aequorivita echinoideorum JCM 30378 genome.</title>
        <authorList>
            <person name="Zhang H."/>
            <person name="Li C."/>
        </authorList>
    </citation>
    <scope>NUCLEOTIDE SEQUENCE [LARGE SCALE GENOMIC DNA]</scope>
    <source>
        <strain evidence="1 2">JCM30378</strain>
    </source>
</reference>
<comment type="caution">
    <text evidence="1">The sequence shown here is derived from an EMBL/GenBank/DDBJ whole genome shotgun (WGS) entry which is preliminary data.</text>
</comment>
<dbReference type="Proteomes" id="UP001297092">
    <property type="component" value="Unassembled WGS sequence"/>
</dbReference>
<evidence type="ECO:0000313" key="2">
    <source>
        <dbReference type="Proteomes" id="UP001297092"/>
    </source>
</evidence>
<accession>A0ABS5S8B3</accession>
<gene>
    <name evidence="1" type="ORF">KIV10_10775</name>
</gene>
<name>A0ABS5S8B3_9FLAO</name>
<protein>
    <submittedName>
        <fullName evidence="1">Uncharacterized protein</fullName>
    </submittedName>
</protein>
<proteinExistence type="predicted"/>
<dbReference type="EMBL" id="JAHCTB010000004">
    <property type="protein sequence ID" value="MBT0608669.1"/>
    <property type="molecule type" value="Genomic_DNA"/>
</dbReference>
<keyword evidence="2" id="KW-1185">Reference proteome</keyword>
<sequence length="244" mass="26486">MKKITYSFPGKGVFTFVALILFVFVSATAQVGIGTTNPAPGSALQIDSTNGALVPPRMDNTQMNAIINPLEGSIVYNSTFSALFMFSSGTWNNITRPDLPSIVMSKDWGANNDNNLVQTSTNTYYKFPLGQSEVVSNEPTFFTVTGNGTIRINRKGNYLITAGFSVNELPAGSHKYIIGVYRGSTLIGYLVRGNVVMQTDDEFGTSGVMMLPFEANQTISLQYVMNNGGVPLDARFFKIGIVKI</sequence>
<organism evidence="1 2">
    <name type="scientific">Aequorivita echinoideorum</name>
    <dbReference type="NCBI Taxonomy" id="1549647"/>
    <lineage>
        <taxon>Bacteria</taxon>
        <taxon>Pseudomonadati</taxon>
        <taxon>Bacteroidota</taxon>
        <taxon>Flavobacteriia</taxon>
        <taxon>Flavobacteriales</taxon>
        <taxon>Flavobacteriaceae</taxon>
        <taxon>Aequorivita</taxon>
    </lineage>
</organism>
<evidence type="ECO:0000313" key="1">
    <source>
        <dbReference type="EMBL" id="MBT0608669.1"/>
    </source>
</evidence>